<evidence type="ECO:0000313" key="2">
    <source>
        <dbReference type="Proteomes" id="UP000076502"/>
    </source>
</evidence>
<dbReference type="EMBL" id="KQ434924">
    <property type="protein sequence ID" value="KZC11587.1"/>
    <property type="molecule type" value="Genomic_DNA"/>
</dbReference>
<reference evidence="1 2" key="1">
    <citation type="submission" date="2015-07" db="EMBL/GenBank/DDBJ databases">
        <title>The genome of Dufourea novaeangliae.</title>
        <authorList>
            <person name="Pan H."/>
            <person name="Kapheim K."/>
        </authorList>
    </citation>
    <scope>NUCLEOTIDE SEQUENCE [LARGE SCALE GENOMIC DNA]</scope>
    <source>
        <strain evidence="1">0120121106</strain>
        <tissue evidence="1">Whole body</tissue>
    </source>
</reference>
<accession>A0A154PIF4</accession>
<organism evidence="1 2">
    <name type="scientific">Dufourea novaeangliae</name>
    <name type="common">Sweat bee</name>
    <dbReference type="NCBI Taxonomy" id="178035"/>
    <lineage>
        <taxon>Eukaryota</taxon>
        <taxon>Metazoa</taxon>
        <taxon>Ecdysozoa</taxon>
        <taxon>Arthropoda</taxon>
        <taxon>Hexapoda</taxon>
        <taxon>Insecta</taxon>
        <taxon>Pterygota</taxon>
        <taxon>Neoptera</taxon>
        <taxon>Endopterygota</taxon>
        <taxon>Hymenoptera</taxon>
        <taxon>Apocrita</taxon>
        <taxon>Aculeata</taxon>
        <taxon>Apoidea</taxon>
        <taxon>Anthophila</taxon>
        <taxon>Halictidae</taxon>
        <taxon>Rophitinae</taxon>
        <taxon>Dufourea</taxon>
    </lineage>
</organism>
<proteinExistence type="predicted"/>
<sequence>MSHLLKDDLCFIRQYLCYTFRKRPPASAPAEQRLPAACHQLCKKISRKTLLAQT</sequence>
<protein>
    <submittedName>
        <fullName evidence="1">Uncharacterized protein</fullName>
    </submittedName>
</protein>
<evidence type="ECO:0000313" key="1">
    <source>
        <dbReference type="EMBL" id="KZC11587.1"/>
    </source>
</evidence>
<gene>
    <name evidence="1" type="ORF">WN55_02869</name>
</gene>
<keyword evidence="2" id="KW-1185">Reference proteome</keyword>
<name>A0A154PIF4_DUFNO</name>
<dbReference type="AlphaFoldDB" id="A0A154PIF4"/>
<dbReference type="Proteomes" id="UP000076502">
    <property type="component" value="Unassembled WGS sequence"/>
</dbReference>